<dbReference type="PANTHER" id="PTHR47985">
    <property type="entry name" value="OS07G0668900 PROTEIN"/>
    <property type="match status" value="1"/>
</dbReference>
<dbReference type="SMART" id="SM00220">
    <property type="entry name" value="S_TKc"/>
    <property type="match status" value="1"/>
</dbReference>
<name>A0AAD5IXL0_ACENE</name>
<dbReference type="GO" id="GO:0004674">
    <property type="term" value="F:protein serine/threonine kinase activity"/>
    <property type="evidence" value="ECO:0007669"/>
    <property type="project" value="UniProtKB-KW"/>
</dbReference>
<comment type="subcellular location">
    <subcellularLocation>
        <location evidence="1">Cell membrane</location>
        <topology evidence="1">Lipid-anchor</topology>
    </subcellularLocation>
</comment>
<evidence type="ECO:0000256" key="2">
    <source>
        <dbReference type="ARBA" id="ARBA00008684"/>
    </source>
</evidence>
<evidence type="ECO:0000256" key="11">
    <source>
        <dbReference type="PROSITE-ProRule" id="PRU10141"/>
    </source>
</evidence>
<dbReference type="FunFam" id="1.10.510.10:FF:000032">
    <property type="entry name" value="Serine/threonine-protein kinase PBS1"/>
    <property type="match status" value="1"/>
</dbReference>
<dbReference type="Pfam" id="PF00069">
    <property type="entry name" value="Pkinase"/>
    <property type="match status" value="1"/>
</dbReference>
<keyword evidence="4" id="KW-0723">Serine/threonine-protein kinase</keyword>
<dbReference type="GO" id="GO:0090404">
    <property type="term" value="C:pollen tube tip"/>
    <property type="evidence" value="ECO:0007669"/>
    <property type="project" value="UniProtKB-ARBA"/>
</dbReference>
<protein>
    <recommendedName>
        <fullName evidence="13">Protein kinase domain-containing protein</fullName>
    </recommendedName>
</protein>
<keyword evidence="10" id="KW-0449">Lipoprotein</keyword>
<comment type="caution">
    <text evidence="14">The sequence shown here is derived from an EMBL/GenBank/DDBJ whole genome shotgun (WGS) entry which is preliminary data.</text>
</comment>
<keyword evidence="9" id="KW-0472">Membrane</keyword>
<keyword evidence="3" id="KW-1003">Cell membrane</keyword>
<evidence type="ECO:0000313" key="15">
    <source>
        <dbReference type="Proteomes" id="UP001064489"/>
    </source>
</evidence>
<dbReference type="GO" id="GO:0005524">
    <property type="term" value="F:ATP binding"/>
    <property type="evidence" value="ECO:0007669"/>
    <property type="project" value="UniProtKB-UniRule"/>
</dbReference>
<evidence type="ECO:0000256" key="1">
    <source>
        <dbReference type="ARBA" id="ARBA00004193"/>
    </source>
</evidence>
<dbReference type="Gene3D" id="3.30.200.20">
    <property type="entry name" value="Phosphorylase Kinase, domain 1"/>
    <property type="match status" value="1"/>
</dbReference>
<reference evidence="14" key="1">
    <citation type="journal article" date="2022" name="Plant J.">
        <title>Strategies of tolerance reflected in two North American maple genomes.</title>
        <authorList>
            <person name="McEvoy S.L."/>
            <person name="Sezen U.U."/>
            <person name="Trouern-Trend A."/>
            <person name="McMahon S.M."/>
            <person name="Schaberg P.G."/>
            <person name="Yang J."/>
            <person name="Wegrzyn J.L."/>
            <person name="Swenson N.G."/>
        </authorList>
    </citation>
    <scope>NUCLEOTIDE SEQUENCE</scope>
    <source>
        <strain evidence="14">91603</strain>
    </source>
</reference>
<dbReference type="Gene3D" id="1.10.510.10">
    <property type="entry name" value="Transferase(Phosphotransferase) domain 1"/>
    <property type="match status" value="1"/>
</dbReference>
<evidence type="ECO:0000256" key="7">
    <source>
        <dbReference type="ARBA" id="ARBA00022777"/>
    </source>
</evidence>
<dbReference type="EMBL" id="JAJSOW010000102">
    <property type="protein sequence ID" value="KAI9178521.1"/>
    <property type="molecule type" value="Genomic_DNA"/>
</dbReference>
<feature type="region of interest" description="Disordered" evidence="12">
    <location>
        <begin position="451"/>
        <end position="493"/>
    </location>
</feature>
<keyword evidence="15" id="KW-1185">Reference proteome</keyword>
<keyword evidence="5" id="KW-0808">Transferase</keyword>
<dbReference type="PROSITE" id="PS00107">
    <property type="entry name" value="PROTEIN_KINASE_ATP"/>
    <property type="match status" value="1"/>
</dbReference>
<feature type="binding site" evidence="11">
    <location>
        <position position="91"/>
    </location>
    <ligand>
        <name>ATP</name>
        <dbReference type="ChEBI" id="CHEBI:30616"/>
    </ligand>
</feature>
<evidence type="ECO:0000313" key="14">
    <source>
        <dbReference type="EMBL" id="KAI9178521.1"/>
    </source>
</evidence>
<accession>A0AAD5IXL0</accession>
<dbReference type="GO" id="GO:0005886">
    <property type="term" value="C:plasma membrane"/>
    <property type="evidence" value="ECO:0007669"/>
    <property type="project" value="UniProtKB-SubCell"/>
</dbReference>
<evidence type="ECO:0000256" key="9">
    <source>
        <dbReference type="ARBA" id="ARBA00023136"/>
    </source>
</evidence>
<dbReference type="SUPFAM" id="SSF56112">
    <property type="entry name" value="Protein kinase-like (PK-like)"/>
    <property type="match status" value="1"/>
</dbReference>
<dbReference type="PANTHER" id="PTHR47985:SF4">
    <property type="entry name" value="SERINE_THREONINE-PROTEIN KINASE PBL27"/>
    <property type="match status" value="1"/>
</dbReference>
<sequence length="493" mass="55331">MGYCGCFGPRKKGEKLGIEDKNRYAENPAVKQESSPQKVQTNADIKAQIFTFQDLSNATNKFREERFIGRGGFGAVYRGKLESTGQVVAIKQLDHSGFQGEKEFLVEVLMLSLMHHSNLVKLIGYCAEEDQRLLVYEYMPLGSLEDHLLDIRPDQEPLDWNTRMMIAAGSAKGLAYLHNEADPPVIFRDLKSANILLGDDFHPKLSDFGLAKFGPTGDKSHVSTRVMGTHGYCAPEYAKTGKLTTKSDIFSFGVVLLEILTGQPAMDETRGRERMLVDWARTRYKDKNFISLLADPLLKGGFSVSIFKKVLEVAFMCINENPALRPSIKDVVRALDYLASHRYDPNETKNVRIKESEEHTSPNEKLNMFDKDSERERAVAEAKLWGETLREQRLQNMHNNQDVLDSWVNKIQHGSLSLLSCSVDMDPHIDLNQDFSDCGNNNGCEEEHVDCENNDGGGEEHVDNGNNDGGSLIEEPKILEPCNGMEFESDANT</sequence>
<evidence type="ECO:0000256" key="6">
    <source>
        <dbReference type="ARBA" id="ARBA00022741"/>
    </source>
</evidence>
<proteinExistence type="inferred from homology"/>
<dbReference type="FunFam" id="3.30.200.20:FF:000266">
    <property type="entry name" value="probable serine/threonine-protein kinase RLCKVII"/>
    <property type="match status" value="1"/>
</dbReference>
<evidence type="ECO:0000256" key="10">
    <source>
        <dbReference type="ARBA" id="ARBA00023288"/>
    </source>
</evidence>
<comment type="similarity">
    <text evidence="2">Belongs to the protein kinase superfamily. Ser/Thr protein kinase family.</text>
</comment>
<dbReference type="PROSITE" id="PS50011">
    <property type="entry name" value="PROTEIN_KINASE_DOM"/>
    <property type="match status" value="1"/>
</dbReference>
<dbReference type="Proteomes" id="UP001064489">
    <property type="component" value="Chromosome 5"/>
</dbReference>
<evidence type="ECO:0000256" key="12">
    <source>
        <dbReference type="SAM" id="MobiDB-lite"/>
    </source>
</evidence>
<evidence type="ECO:0000259" key="13">
    <source>
        <dbReference type="PROSITE" id="PS50011"/>
    </source>
</evidence>
<dbReference type="AlphaFoldDB" id="A0AAD5IXL0"/>
<keyword evidence="8 11" id="KW-0067">ATP-binding</keyword>
<evidence type="ECO:0000256" key="8">
    <source>
        <dbReference type="ARBA" id="ARBA00022840"/>
    </source>
</evidence>
<keyword evidence="7" id="KW-0418">Kinase</keyword>
<gene>
    <name evidence="14" type="ORF">LWI28_027491</name>
</gene>
<evidence type="ECO:0000256" key="5">
    <source>
        <dbReference type="ARBA" id="ARBA00022679"/>
    </source>
</evidence>
<evidence type="ECO:0000256" key="4">
    <source>
        <dbReference type="ARBA" id="ARBA00022527"/>
    </source>
</evidence>
<evidence type="ECO:0000256" key="3">
    <source>
        <dbReference type="ARBA" id="ARBA00022475"/>
    </source>
</evidence>
<dbReference type="InterPro" id="IPR000719">
    <property type="entry name" value="Prot_kinase_dom"/>
</dbReference>
<dbReference type="CDD" id="cd14066">
    <property type="entry name" value="STKc_IRAK"/>
    <property type="match status" value="1"/>
</dbReference>
<organism evidence="14 15">
    <name type="scientific">Acer negundo</name>
    <name type="common">Box elder</name>
    <dbReference type="NCBI Taxonomy" id="4023"/>
    <lineage>
        <taxon>Eukaryota</taxon>
        <taxon>Viridiplantae</taxon>
        <taxon>Streptophyta</taxon>
        <taxon>Embryophyta</taxon>
        <taxon>Tracheophyta</taxon>
        <taxon>Spermatophyta</taxon>
        <taxon>Magnoliopsida</taxon>
        <taxon>eudicotyledons</taxon>
        <taxon>Gunneridae</taxon>
        <taxon>Pentapetalae</taxon>
        <taxon>rosids</taxon>
        <taxon>malvids</taxon>
        <taxon>Sapindales</taxon>
        <taxon>Sapindaceae</taxon>
        <taxon>Hippocastanoideae</taxon>
        <taxon>Acereae</taxon>
        <taxon>Acer</taxon>
    </lineage>
</organism>
<dbReference type="GO" id="GO:0010183">
    <property type="term" value="P:pollen tube guidance"/>
    <property type="evidence" value="ECO:0007669"/>
    <property type="project" value="UniProtKB-ARBA"/>
</dbReference>
<reference evidence="14" key="2">
    <citation type="submission" date="2023-02" db="EMBL/GenBank/DDBJ databases">
        <authorList>
            <person name="Swenson N.G."/>
            <person name="Wegrzyn J.L."/>
            <person name="Mcevoy S.L."/>
        </authorList>
    </citation>
    <scope>NUCLEOTIDE SEQUENCE</scope>
    <source>
        <strain evidence="14">91603</strain>
        <tissue evidence="14">Leaf</tissue>
    </source>
</reference>
<dbReference type="InterPro" id="IPR011009">
    <property type="entry name" value="Kinase-like_dom_sf"/>
</dbReference>
<feature type="domain" description="Protein kinase" evidence="13">
    <location>
        <begin position="62"/>
        <end position="338"/>
    </location>
</feature>
<dbReference type="InterPro" id="IPR017441">
    <property type="entry name" value="Protein_kinase_ATP_BS"/>
</dbReference>
<keyword evidence="6 11" id="KW-0547">Nucleotide-binding</keyword>